<dbReference type="RefSeq" id="WP_273191117.1">
    <property type="nucleotide sequence ID" value="NZ_DYUZ01000031.1"/>
</dbReference>
<keyword evidence="2" id="KW-0436">Ligase</keyword>
<proteinExistence type="predicted"/>
<dbReference type="Proteomes" id="UP000753256">
    <property type="component" value="Unassembled WGS sequence"/>
</dbReference>
<evidence type="ECO:0000313" key="3">
    <source>
        <dbReference type="Proteomes" id="UP000753256"/>
    </source>
</evidence>
<reference evidence="2" key="1">
    <citation type="journal article" date="2021" name="PeerJ">
        <title>Extensive microbial diversity within the chicken gut microbiome revealed by metagenomics and culture.</title>
        <authorList>
            <person name="Gilroy R."/>
            <person name="Ravi A."/>
            <person name="Getino M."/>
            <person name="Pursley I."/>
            <person name="Horton D.L."/>
            <person name="Alikhan N.F."/>
            <person name="Baker D."/>
            <person name="Gharbi K."/>
            <person name="Hall N."/>
            <person name="Watson M."/>
            <person name="Adriaenssens E.M."/>
            <person name="Foster-Nyarko E."/>
            <person name="Jarju S."/>
            <person name="Secka A."/>
            <person name="Antonio M."/>
            <person name="Oren A."/>
            <person name="Chaudhuri R.R."/>
            <person name="La Ragione R."/>
            <person name="Hildebrand F."/>
            <person name="Pallen M.J."/>
        </authorList>
    </citation>
    <scope>NUCLEOTIDE SEQUENCE</scope>
    <source>
        <strain evidence="2">ChiHjej13B12-9602</strain>
    </source>
</reference>
<protein>
    <submittedName>
        <fullName evidence="2">Coenzyme F420-0:L-glutamate ligase</fullName>
        <ecNumber evidence="2">6.3.2.31</ecNumber>
    </submittedName>
</protein>
<sequence>MDNKSRTPEGGLVVNPNKEETRVVDGVTYSRFGVRTHVLDQSDDICEVAQRYVGPLIEPGDTIFLSEKALGCTQGRAVKLTDIHPRPLARLLSRFVTKTPAGIGLGMPETMEMAFQEVGTARILLATVAAVAGKLVGKRGWFYLVAGRKAASIDGPCSYTLPPYNQYVSLAPAEPSQACEDIARALGNEVSVAVIDLNDLGGEVLGSYGLPYSPETLIEILRDNPLGQESQCTPFGIVRAHKA</sequence>
<accession>A0A921IUT9</accession>
<name>A0A921IUT9_9ACTN</name>
<reference evidence="2" key="2">
    <citation type="submission" date="2021-09" db="EMBL/GenBank/DDBJ databases">
        <authorList>
            <person name="Gilroy R."/>
        </authorList>
    </citation>
    <scope>NUCLEOTIDE SEQUENCE</scope>
    <source>
        <strain evidence="2">ChiHjej13B12-9602</strain>
    </source>
</reference>
<organism evidence="2 3">
    <name type="scientific">Enorma phocaeensis</name>
    <dbReference type="NCBI Taxonomy" id="1871019"/>
    <lineage>
        <taxon>Bacteria</taxon>
        <taxon>Bacillati</taxon>
        <taxon>Actinomycetota</taxon>
        <taxon>Coriobacteriia</taxon>
        <taxon>Coriobacteriales</taxon>
        <taxon>Coriobacteriaceae</taxon>
        <taxon>Enorma</taxon>
    </lineage>
</organism>
<evidence type="ECO:0000259" key="1">
    <source>
        <dbReference type="Pfam" id="PF01996"/>
    </source>
</evidence>
<dbReference type="SUPFAM" id="SSF144010">
    <property type="entry name" value="CofE-like"/>
    <property type="match status" value="1"/>
</dbReference>
<dbReference type="Pfam" id="PF01996">
    <property type="entry name" value="F420_ligase"/>
    <property type="match status" value="1"/>
</dbReference>
<dbReference type="EMBL" id="DYUZ01000031">
    <property type="protein sequence ID" value="HJG37986.1"/>
    <property type="molecule type" value="Genomic_DNA"/>
</dbReference>
<dbReference type="InterPro" id="IPR002847">
    <property type="entry name" value="F420-0_gamma-glut_ligase-dom"/>
</dbReference>
<gene>
    <name evidence="2" type="ORF">K8V70_09060</name>
</gene>
<feature type="domain" description="Coenzyme F420:L-glutamate ligase-like" evidence="1">
    <location>
        <begin position="33"/>
        <end position="194"/>
    </location>
</feature>
<dbReference type="AlphaFoldDB" id="A0A921IUT9"/>
<dbReference type="EC" id="6.3.2.31" evidence="2"/>
<comment type="caution">
    <text evidence="2">The sequence shown here is derived from an EMBL/GenBank/DDBJ whole genome shotgun (WGS) entry which is preliminary data.</text>
</comment>
<evidence type="ECO:0000313" key="2">
    <source>
        <dbReference type="EMBL" id="HJG37986.1"/>
    </source>
</evidence>
<dbReference type="GO" id="GO:0052618">
    <property type="term" value="F:coenzyme F420-0:L-glutamate ligase activity"/>
    <property type="evidence" value="ECO:0007669"/>
    <property type="project" value="UniProtKB-EC"/>
</dbReference>